<feature type="compositionally biased region" description="Polar residues" evidence="3">
    <location>
        <begin position="1176"/>
        <end position="1190"/>
    </location>
</feature>
<keyword evidence="2" id="KW-0539">Nucleus</keyword>
<feature type="compositionally biased region" description="Basic and acidic residues" evidence="3">
    <location>
        <begin position="1383"/>
        <end position="1396"/>
    </location>
</feature>
<gene>
    <name evidence="6" type="ORF">PV327_004120</name>
</gene>
<feature type="region of interest" description="Disordered" evidence="3">
    <location>
        <begin position="1175"/>
        <end position="1202"/>
    </location>
</feature>
<dbReference type="InterPro" id="IPR052620">
    <property type="entry name" value="ELYS/MEL-28_NucAsmblyFactor"/>
</dbReference>
<keyword evidence="7" id="KW-1185">Reference proteome</keyword>
<comment type="caution">
    <text evidence="6">The sequence shown here is derived from an EMBL/GenBank/DDBJ whole genome shotgun (WGS) entry which is preliminary data.</text>
</comment>
<feature type="domain" description="ELYS beta-propeller" evidence="5">
    <location>
        <begin position="58"/>
        <end position="344"/>
    </location>
</feature>
<protein>
    <recommendedName>
        <fullName evidence="8">Protein ELYS</fullName>
    </recommendedName>
</protein>
<feature type="region of interest" description="Disordered" evidence="3">
    <location>
        <begin position="1365"/>
        <end position="1406"/>
    </location>
</feature>
<dbReference type="PANTHER" id="PTHR21583:SF8">
    <property type="entry name" value="PROTEIN ELYS"/>
    <property type="match status" value="1"/>
</dbReference>
<accession>A0AA39KM60</accession>
<feature type="compositionally biased region" description="Polar residues" evidence="3">
    <location>
        <begin position="1227"/>
        <end position="1241"/>
    </location>
</feature>
<dbReference type="EMBL" id="JAQQBR010001832">
    <property type="protein sequence ID" value="KAK0166628.1"/>
    <property type="molecule type" value="Genomic_DNA"/>
</dbReference>
<evidence type="ECO:0000313" key="6">
    <source>
        <dbReference type="EMBL" id="KAK0166628.1"/>
    </source>
</evidence>
<dbReference type="Proteomes" id="UP001168972">
    <property type="component" value="Unassembled WGS sequence"/>
</dbReference>
<dbReference type="GO" id="GO:0005634">
    <property type="term" value="C:nucleus"/>
    <property type="evidence" value="ECO:0007669"/>
    <property type="project" value="UniProtKB-SubCell"/>
</dbReference>
<feature type="compositionally biased region" description="Polar residues" evidence="3">
    <location>
        <begin position="2212"/>
        <end position="2227"/>
    </location>
</feature>
<dbReference type="InterPro" id="IPR025151">
    <property type="entry name" value="ELYS_dom"/>
</dbReference>
<reference evidence="6" key="2">
    <citation type="submission" date="2023-03" db="EMBL/GenBank/DDBJ databases">
        <authorList>
            <person name="Inwood S.N."/>
            <person name="Skelly J.G."/>
            <person name="Guhlin J."/>
            <person name="Harrop T.W.R."/>
            <person name="Goldson S.G."/>
            <person name="Dearden P.K."/>
        </authorList>
    </citation>
    <scope>NUCLEOTIDE SEQUENCE</scope>
    <source>
        <strain evidence="6">Lincoln</strain>
        <tissue evidence="6">Whole body</tissue>
    </source>
</reference>
<evidence type="ECO:0000259" key="5">
    <source>
        <dbReference type="Pfam" id="PF16687"/>
    </source>
</evidence>
<dbReference type="InterPro" id="IPR032040">
    <property type="entry name" value="ELYS-bb"/>
</dbReference>
<evidence type="ECO:0000256" key="3">
    <source>
        <dbReference type="SAM" id="MobiDB-lite"/>
    </source>
</evidence>
<feature type="region of interest" description="Disordered" evidence="3">
    <location>
        <begin position="1227"/>
        <end position="1292"/>
    </location>
</feature>
<organism evidence="6 7">
    <name type="scientific">Microctonus hyperodae</name>
    <name type="common">Parasitoid wasp</name>
    <dbReference type="NCBI Taxonomy" id="165561"/>
    <lineage>
        <taxon>Eukaryota</taxon>
        <taxon>Metazoa</taxon>
        <taxon>Ecdysozoa</taxon>
        <taxon>Arthropoda</taxon>
        <taxon>Hexapoda</taxon>
        <taxon>Insecta</taxon>
        <taxon>Pterygota</taxon>
        <taxon>Neoptera</taxon>
        <taxon>Endopterygota</taxon>
        <taxon>Hymenoptera</taxon>
        <taxon>Apocrita</taxon>
        <taxon>Ichneumonoidea</taxon>
        <taxon>Braconidae</taxon>
        <taxon>Euphorinae</taxon>
        <taxon>Microctonus</taxon>
    </lineage>
</organism>
<evidence type="ECO:0008006" key="8">
    <source>
        <dbReference type="Google" id="ProtNLM"/>
    </source>
</evidence>
<proteinExistence type="predicted"/>
<evidence type="ECO:0000256" key="1">
    <source>
        <dbReference type="ARBA" id="ARBA00004123"/>
    </source>
</evidence>
<evidence type="ECO:0000256" key="2">
    <source>
        <dbReference type="ARBA" id="ARBA00023242"/>
    </source>
</evidence>
<comment type="subcellular location">
    <subcellularLocation>
        <location evidence="1">Nucleus</location>
    </subcellularLocation>
</comment>
<evidence type="ECO:0000313" key="7">
    <source>
        <dbReference type="Proteomes" id="UP001168972"/>
    </source>
</evidence>
<feature type="domain" description="ELYS-like" evidence="4">
    <location>
        <begin position="723"/>
        <end position="952"/>
    </location>
</feature>
<dbReference type="Pfam" id="PF16687">
    <property type="entry name" value="ELYS-bb"/>
    <property type="match status" value="1"/>
</dbReference>
<name>A0AA39KM60_MICHY</name>
<dbReference type="PANTHER" id="PTHR21583">
    <property type="entry name" value="ELYS PROTEIN"/>
    <property type="match status" value="1"/>
</dbReference>
<evidence type="ECO:0000259" key="4">
    <source>
        <dbReference type="Pfam" id="PF13934"/>
    </source>
</evidence>
<reference evidence="6" key="1">
    <citation type="journal article" date="2023" name="bioRxiv">
        <title>Scaffold-level genome assemblies of two parasitoid biocontrol wasps reveal the parthenogenesis mechanism and an associated novel virus.</title>
        <authorList>
            <person name="Inwood S."/>
            <person name="Skelly J."/>
            <person name="Guhlin J."/>
            <person name="Harrop T."/>
            <person name="Goldson S."/>
            <person name="Dearden P."/>
        </authorList>
    </citation>
    <scope>NUCLEOTIDE SEQUENCE</scope>
    <source>
        <strain evidence="6">Lincoln</strain>
        <tissue evidence="6">Whole body</tissue>
    </source>
</reference>
<feature type="region of interest" description="Disordered" evidence="3">
    <location>
        <begin position="2209"/>
        <end position="2248"/>
    </location>
</feature>
<dbReference type="Pfam" id="PF13934">
    <property type="entry name" value="ELYS"/>
    <property type="match status" value="1"/>
</dbReference>
<feature type="compositionally biased region" description="Low complexity" evidence="3">
    <location>
        <begin position="1258"/>
        <end position="1273"/>
    </location>
</feature>
<sequence>MTGLEDTHCEVRKIVELQITNWYNQNSLSDDDVRSVLGSSKSKRLTNFIGGFLDDVNYAWLSCGSKLIVFNTKTGVSISIWTFKDRVSCLSQFPAQPGEIPLLLVGLDNGANKVKESYGMVCIFDCTTSKVLRAIRMPAGVEQLCIMNSGTGTEEMNDKRMDNILVESCGVACIALKSLDHYVIDLKRDSWENMNSPFTDELTPAEIDVGNFRNTSARNNPNKIRHTVHNLMNERLERYIGFNRNEFESSTLCQEKMTTSLICSRKIGCLISGCLGRIIIWQTDGTVKWISSPMGDNMAVSHFALLEPTDDPRPFCYLWVAYQDEVLSNTLPVLRMYAMLFERKYSDKGINSYLNLEGEPSLKFELEMEGKNRIISLCPIVRDSNQEQTESGNRKGEDNLLLINVEGKAILFDLNQWYKEQMPRFIEECQNVNAILSSYQLESKFLQEDTIVSFAYIPSTLKEFSCTKFNTPEEFFFPNSLSMEWIELSIKRLTFWKTRGVQTQLLREMVIAGPIIMIQPSEIFHRCVATGLIPFSPEMSFNDSVDCQRDALLSLCLEQRWTVFLHKCIKEWSDGSAAYLYPAFLHWAIQRASTIQLTTHQLCIPLFDQSGSSIGEAEVRTLRFFSQQMECLCNVIENISIETSNLNDQRRILRRISIYLQILLWFYDVGLLPETQDIDEESLPVSFILKIPYPASKLASIYKEKRKQYRQNHAINKNGEAVMFIDELITKECPAIRLQWEQERNEFNHDGHYPPPSLQSLLRSCLIDCYHSDANEMENKHQFIIYLLMDLVMLLQGSCPGVDQLIKYPSAFKLSPSLIKLTQALWLLDHEDYQGFLDIMTGQLVSESDIKDWHHKLILRTLLRSNQNKLALIYIRVRKPPLSSIDDQSTVISLSVEHGLVQSAFHHRPPSHYNQLLRKFFRACKAHGRLNDILHLLLDNDEEEAFIQFLNEEKCEETRLIYYLQHSRYNEANNALLDLSNVNTKKCIKPTSLSMFQAYNATLPDITRHFSKNCNRQNMAIKTESRYPRPMSDYNSRNGTHDMYENVIRKAKETYTSSDKSKIPFISAPCSTSTTNFGNNESNCILFVEHVRKSTSKRSLDEMKDDDIKEDHILETRKRQKIVGSSENINDVTTREICNSMMFGTPLVKRKNQINNITDAQLETPHSILKIRQIIPDSTSPSGKVSSNQEGKVPEKEKKPRQIRFSINQLRINNLSNNEEVAQLDTTESIENLSSTPSNNSDDCEDDEYFSPNANMKSLSESTVLSESSSYDSKNLSGPRPRPGLRRNTVDSMFDGTRQPLLLRCSTMINDSSPNLDKTSADVSMTSDIISSTFIDACTPKVSQNRPSLTSTSIYASTILSSDTDVESSYRDTSHDTPGSKPDQSHSFKTTTDEVPPKFNLPSSDKSNQHLNIIVDTIITHPINMIVKTNNVNTNDDFSDRKMTNTTEAMTDLNNQKVEGHIKGKNFVLPSKVVNEQGVLNDEYVETNQHHDIPFISHSSKDKSDQNVCITDDDTSIKPLNDCDNEVLVLNYDEDDNDDVFKSLSNSVEKDNSRMRMLSNIIEIHDNSPEKKLANVFYNEYDMTDDESSKSIDQSEQAEPLPVSFPMCDVNITDDKSNESLDSAKLSTDCVANKKIKEHLKTATIKDILLDDSNNESMLTNEQKISVDLRLTETNDQASFSSTKSASKSISEEVVEASIPIRITRSRRASSVVPIIQQVNSEKLKISKIDRTRRANSLSKETTHSTPIMAIDTKLLECENLIECSVVKSDGDQCPTPLIKEMSVTSSISGSKPEDVPELPVRRSTRRAISIQKDIPDTSVISAKYDKLISNTSVISEKLMDRAKSLKKTARGKNTTFINKNVDVKTQQMQATLVSEQIDYSAVKQSKLTYPAATLFPAEINNEVTGKNSVQFKRTRAASTSKESTDKLSIKGTKLKRTKVTSVEEGITEGASIENVSIAEHTRAAFISKEHAEKTVSRKKRATSLTNDVTVEVPLRRTRAASLTKDIENNSAMPKRMTRASVLTKETWEDDAETMHKRVTRRNTGVTKDSMSELLRIKKGSIVQDIIPEEDLDESIFTNKCVGTTEQIFGDASERHSCATRSRIVSIPVIPEGEKSMNEESDLSNKKVKKSTIRCRRAASVDLSQIEVKRRIRGSIKSLPDEDHNITEKSTELDSKSKLTRKTVAKRKARAVSETKELSDISIVERPKRSTRVSQTAAQTNDSNRLQISKKTRSACKSTSSKLLLDIS</sequence>